<feature type="region of interest" description="Disordered" evidence="1">
    <location>
        <begin position="1"/>
        <end position="20"/>
    </location>
</feature>
<reference evidence="2 3" key="1">
    <citation type="journal article" date="2012" name="J. Bacteriol.">
        <title>Draft Genome Sequence of Novosphingobium nitrogenifigens Y88T.</title>
        <authorList>
            <person name="Strabala T.J."/>
            <person name="Macdonald L."/>
            <person name="Liu V."/>
            <person name="Smit A.M."/>
        </authorList>
    </citation>
    <scope>NUCLEOTIDE SEQUENCE [LARGE SCALE GENOMIC DNA]</scope>
    <source>
        <strain evidence="2 3">DSM 19370</strain>
    </source>
</reference>
<name>F1ZAH4_9SPHN</name>
<dbReference type="STRING" id="983920.Y88_0472"/>
<organism evidence="2 3">
    <name type="scientific">Novosphingobium nitrogenifigens DSM 19370</name>
    <dbReference type="NCBI Taxonomy" id="983920"/>
    <lineage>
        <taxon>Bacteria</taxon>
        <taxon>Pseudomonadati</taxon>
        <taxon>Pseudomonadota</taxon>
        <taxon>Alphaproteobacteria</taxon>
        <taxon>Sphingomonadales</taxon>
        <taxon>Sphingomonadaceae</taxon>
        <taxon>Novosphingobium</taxon>
    </lineage>
</organism>
<evidence type="ECO:0000256" key="1">
    <source>
        <dbReference type="SAM" id="MobiDB-lite"/>
    </source>
</evidence>
<protein>
    <submittedName>
        <fullName evidence="2">Uncharacterized protein</fullName>
    </submittedName>
</protein>
<dbReference type="AlphaFoldDB" id="F1ZAH4"/>
<comment type="caution">
    <text evidence="2">The sequence shown here is derived from an EMBL/GenBank/DDBJ whole genome shotgun (WGS) entry which is preliminary data.</text>
</comment>
<dbReference type="InParanoid" id="F1ZAH4"/>
<dbReference type="EMBL" id="AEWJ01000041">
    <property type="protein sequence ID" value="EGD58417.1"/>
    <property type="molecule type" value="Genomic_DNA"/>
</dbReference>
<proteinExistence type="predicted"/>
<dbReference type="RefSeq" id="WP_008066818.1">
    <property type="nucleotide sequence ID" value="NZ_GL876926.1"/>
</dbReference>
<dbReference type="Proteomes" id="UP000004728">
    <property type="component" value="Unassembled WGS sequence"/>
</dbReference>
<keyword evidence="3" id="KW-1185">Reference proteome</keyword>
<accession>F1ZAH4</accession>
<gene>
    <name evidence="2" type="ORF">Y88_0472</name>
</gene>
<dbReference type="HOGENOM" id="CLU_3254885_0_0_5"/>
<evidence type="ECO:0000313" key="2">
    <source>
        <dbReference type="EMBL" id="EGD58417.1"/>
    </source>
</evidence>
<sequence length="42" mass="3993">MTGGSQGVVSAGPDAGEWGSTGRIGALVIICASQCMGEAPGL</sequence>
<evidence type="ECO:0000313" key="3">
    <source>
        <dbReference type="Proteomes" id="UP000004728"/>
    </source>
</evidence>